<evidence type="ECO:0000313" key="1">
    <source>
        <dbReference type="EMBL" id="PWK27081.1"/>
    </source>
</evidence>
<dbReference type="EMBL" id="QGGO01000008">
    <property type="protein sequence ID" value="PWK27081.1"/>
    <property type="molecule type" value="Genomic_DNA"/>
</dbReference>
<comment type="caution">
    <text evidence="1">The sequence shown here is derived from an EMBL/GenBank/DDBJ whole genome shotgun (WGS) entry which is preliminary data.</text>
</comment>
<dbReference type="NCBIfam" id="TIGR03515">
    <property type="entry name" value="GldC"/>
    <property type="match status" value="1"/>
</dbReference>
<dbReference type="InterPro" id="IPR019854">
    <property type="entry name" value="Motility-assoc_prot_GldC"/>
</dbReference>
<organism evidence="1 2">
    <name type="scientific">Arcicella aurantiaca</name>
    <dbReference type="NCBI Taxonomy" id="591202"/>
    <lineage>
        <taxon>Bacteria</taxon>
        <taxon>Pseudomonadati</taxon>
        <taxon>Bacteroidota</taxon>
        <taxon>Cytophagia</taxon>
        <taxon>Cytophagales</taxon>
        <taxon>Flectobacillaceae</taxon>
        <taxon>Arcicella</taxon>
    </lineage>
</organism>
<dbReference type="Proteomes" id="UP000245489">
    <property type="component" value="Unassembled WGS sequence"/>
</dbReference>
<accession>A0A316EAW3</accession>
<dbReference type="OrthoDB" id="893422at2"/>
<proteinExistence type="predicted"/>
<protein>
    <submittedName>
        <fullName evidence="1">Gliding motility-associated protein GldC</fullName>
    </submittedName>
</protein>
<evidence type="ECO:0000313" key="2">
    <source>
        <dbReference type="Proteomes" id="UP000245489"/>
    </source>
</evidence>
<sequence>MKESEINFRIQLDDQSIPEQISWSATENPNEGIEETKSIFIGVWDHYHKGLLALPLWTKDMDVFEMKRFYIEIIGSVGNTLIEATGDEKMAKNIEGLCRVLTKDLQDEMKAAEKQ</sequence>
<name>A0A316EAW3_9BACT</name>
<reference evidence="1 2" key="1">
    <citation type="submission" date="2018-05" db="EMBL/GenBank/DDBJ databases">
        <title>Genomic Encyclopedia of Archaeal and Bacterial Type Strains, Phase II (KMG-II): from individual species to whole genera.</title>
        <authorList>
            <person name="Goeker M."/>
        </authorList>
    </citation>
    <scope>NUCLEOTIDE SEQUENCE [LARGE SCALE GENOMIC DNA]</scope>
    <source>
        <strain evidence="1 2">DSM 22214</strain>
    </source>
</reference>
<keyword evidence="2" id="KW-1185">Reference proteome</keyword>
<dbReference type="RefSeq" id="WP_109742650.1">
    <property type="nucleotide sequence ID" value="NZ_QGGO01000008.1"/>
</dbReference>
<gene>
    <name evidence="1" type="ORF">LV89_01895</name>
</gene>
<dbReference type="AlphaFoldDB" id="A0A316EAW3"/>
<dbReference type="Pfam" id="PF19937">
    <property type="entry name" value="GldC-like"/>
    <property type="match status" value="1"/>
</dbReference>